<dbReference type="GO" id="GO:0005576">
    <property type="term" value="C:extracellular region"/>
    <property type="evidence" value="ECO:0007669"/>
    <property type="project" value="UniProtKB-SubCell"/>
</dbReference>
<comment type="subcellular location">
    <subcellularLocation>
        <location evidence="2">Secreted</location>
    </subcellularLocation>
</comment>
<dbReference type="PANTHER" id="PTHR31683:SF18">
    <property type="entry name" value="PECTATE LYASE 21-RELATED"/>
    <property type="match status" value="1"/>
</dbReference>
<dbReference type="SUPFAM" id="SSF51126">
    <property type="entry name" value="Pectin lyase-like"/>
    <property type="match status" value="1"/>
</dbReference>
<organism evidence="6 7">
    <name type="scientific">Streptomyces roseirectus</name>
    <dbReference type="NCBI Taxonomy" id="2768066"/>
    <lineage>
        <taxon>Bacteria</taxon>
        <taxon>Bacillati</taxon>
        <taxon>Actinomycetota</taxon>
        <taxon>Actinomycetes</taxon>
        <taxon>Kitasatosporales</taxon>
        <taxon>Streptomycetaceae</taxon>
        <taxon>Streptomyces</taxon>
    </lineage>
</organism>
<keyword evidence="1 2" id="KW-0456">Lyase</keyword>
<evidence type="ECO:0000259" key="5">
    <source>
        <dbReference type="SMART" id="SM00656"/>
    </source>
</evidence>
<comment type="similarity">
    <text evidence="2">Belongs to the polysaccharide lyase 1 family.</text>
</comment>
<dbReference type="InterPro" id="IPR002022">
    <property type="entry name" value="Pec_lyase"/>
</dbReference>
<dbReference type="Gene3D" id="2.160.20.10">
    <property type="entry name" value="Single-stranded right-handed beta-helix, Pectin lyase-like"/>
    <property type="match status" value="1"/>
</dbReference>
<feature type="signal peptide" evidence="4">
    <location>
        <begin position="1"/>
        <end position="22"/>
    </location>
</feature>
<feature type="compositionally biased region" description="Low complexity" evidence="3">
    <location>
        <begin position="37"/>
        <end position="51"/>
    </location>
</feature>
<evidence type="ECO:0000256" key="2">
    <source>
        <dbReference type="RuleBase" id="RU361173"/>
    </source>
</evidence>
<protein>
    <submittedName>
        <fullName evidence="6">Pectate lyase</fullName>
    </submittedName>
</protein>
<sequence length="428" mass="45974">MRLRQLAVVTALLPLLALPAHAEARDASRDTLPAGDGWAAQGPGTTGGAAADAGHVHTVTTRAQLVRALDGGSDTPKIIKVAGTIDANTDDAGRPLDCADYATDGYDLASYLAAYDPRTWGAAKPAGPQEDARQASAARQAERVVLKVGSHTTLIGVGAKAVIKGANLQVRNATNVIVRNLDLRDAYDCFPVWQPNNGGLGDWKTAYDNLWLSGATHVWVDHVTFSDRGHPDADEPTHFARNHLRHDGLLDITNASDLVTVSFSRFADHDKAMLIGSGDTATGDRGRLRVTLHHNEFRGIVQRAPRVRFGQVHLYNNRYLVTGDDHRYSIGVSTESAIVAENNAFHAPGHIEVADLVKSWNGTALQQSGTLFNGYPVDLLTIHNAYNSGSERDLVADVGWTPTLHTKIDSARTADHRVAREAGAGRLP</sequence>
<evidence type="ECO:0000313" key="7">
    <source>
        <dbReference type="Proteomes" id="UP000516052"/>
    </source>
</evidence>
<evidence type="ECO:0000313" key="6">
    <source>
        <dbReference type="EMBL" id="QNP73433.1"/>
    </source>
</evidence>
<dbReference type="RefSeq" id="WP_187750373.1">
    <property type="nucleotide sequence ID" value="NZ_CP060828.1"/>
</dbReference>
<evidence type="ECO:0000256" key="1">
    <source>
        <dbReference type="ARBA" id="ARBA00023239"/>
    </source>
</evidence>
<keyword evidence="4" id="KW-0732">Signal</keyword>
<dbReference type="KEGG" id="sroi:IAG44_30960"/>
<dbReference type="GO" id="GO:0000272">
    <property type="term" value="P:polysaccharide catabolic process"/>
    <property type="evidence" value="ECO:0007669"/>
    <property type="project" value="UniProtKB-KW"/>
</dbReference>
<feature type="chain" id="PRO_5028924821" evidence="4">
    <location>
        <begin position="23"/>
        <end position="428"/>
    </location>
</feature>
<keyword evidence="2" id="KW-0624">Polysaccharide degradation</keyword>
<dbReference type="InterPro" id="IPR012334">
    <property type="entry name" value="Pectin_lyas_fold"/>
</dbReference>
<dbReference type="InterPro" id="IPR011050">
    <property type="entry name" value="Pectin_lyase_fold/virulence"/>
</dbReference>
<evidence type="ECO:0000256" key="3">
    <source>
        <dbReference type="SAM" id="MobiDB-lite"/>
    </source>
</evidence>
<dbReference type="AlphaFoldDB" id="A0A7H0IKW7"/>
<gene>
    <name evidence="6" type="ORF">IAG44_30960</name>
</gene>
<proteinExistence type="inferred from homology"/>
<feature type="domain" description="Pectate lyase" evidence="5">
    <location>
        <begin position="120"/>
        <end position="351"/>
    </location>
</feature>
<evidence type="ECO:0000256" key="4">
    <source>
        <dbReference type="SAM" id="SignalP"/>
    </source>
</evidence>
<dbReference type="Pfam" id="PF00544">
    <property type="entry name" value="Pectate_lyase_4"/>
    <property type="match status" value="2"/>
</dbReference>
<accession>A0A7H0IKW7</accession>
<dbReference type="SMART" id="SM00656">
    <property type="entry name" value="Amb_all"/>
    <property type="match status" value="1"/>
</dbReference>
<feature type="region of interest" description="Disordered" evidence="3">
    <location>
        <begin position="28"/>
        <end position="51"/>
    </location>
</feature>
<dbReference type="EMBL" id="CP060828">
    <property type="protein sequence ID" value="QNP73433.1"/>
    <property type="molecule type" value="Genomic_DNA"/>
</dbReference>
<keyword evidence="2" id="KW-0119">Carbohydrate metabolism</keyword>
<reference evidence="6 7" key="1">
    <citation type="submission" date="2020-08" db="EMBL/GenBank/DDBJ databases">
        <title>A novel species.</title>
        <authorList>
            <person name="Gao J."/>
        </authorList>
    </citation>
    <scope>NUCLEOTIDE SEQUENCE [LARGE SCALE GENOMIC DNA]</scope>
    <source>
        <strain evidence="6 7">CRXT-G-22</strain>
    </source>
</reference>
<name>A0A7H0IKW7_9ACTN</name>
<keyword evidence="2" id="KW-0964">Secreted</keyword>
<dbReference type="GO" id="GO:0030570">
    <property type="term" value="F:pectate lyase activity"/>
    <property type="evidence" value="ECO:0007669"/>
    <property type="project" value="InterPro"/>
</dbReference>
<keyword evidence="7" id="KW-1185">Reference proteome</keyword>
<dbReference type="PANTHER" id="PTHR31683">
    <property type="entry name" value="PECTATE LYASE 18-RELATED"/>
    <property type="match status" value="1"/>
</dbReference>
<dbReference type="InterPro" id="IPR045032">
    <property type="entry name" value="PEL"/>
</dbReference>
<dbReference type="Proteomes" id="UP000516052">
    <property type="component" value="Chromosome"/>
</dbReference>